<evidence type="ECO:0000256" key="6">
    <source>
        <dbReference type="ARBA" id="ARBA00022953"/>
    </source>
</evidence>
<reference evidence="8" key="1">
    <citation type="submission" date="2020-11" db="EMBL/GenBank/DDBJ databases">
        <title>Viral genomes from river ports along the Yangtze River in China.</title>
        <authorList>
            <person name="Lu J."/>
            <person name="Shen Q."/>
            <person name="Yang S."/>
            <person name="Zhang W."/>
        </authorList>
    </citation>
    <scope>NUCLEOTIDE SEQUENCE</scope>
    <source>
        <strain evidence="8">6nt-RDRP-23</strain>
    </source>
</reference>
<evidence type="ECO:0000256" key="2">
    <source>
        <dbReference type="ARBA" id="ARBA00022679"/>
    </source>
</evidence>
<dbReference type="GO" id="GO:0003723">
    <property type="term" value="F:RNA binding"/>
    <property type="evidence" value="ECO:0007669"/>
    <property type="project" value="InterPro"/>
</dbReference>
<proteinExistence type="predicted"/>
<dbReference type="InterPro" id="IPR043502">
    <property type="entry name" value="DNA/RNA_pol_sf"/>
</dbReference>
<evidence type="ECO:0000256" key="4">
    <source>
        <dbReference type="ARBA" id="ARBA00022741"/>
    </source>
</evidence>
<name>A0A890UZI2_9VIRU</name>
<evidence type="ECO:0000256" key="3">
    <source>
        <dbReference type="ARBA" id="ARBA00022695"/>
    </source>
</evidence>
<dbReference type="InterPro" id="IPR001205">
    <property type="entry name" value="RNA-dir_pol_C"/>
</dbReference>
<keyword evidence="1" id="KW-0696">RNA-directed RNA polymerase</keyword>
<dbReference type="SUPFAM" id="SSF56672">
    <property type="entry name" value="DNA/RNA polymerases"/>
    <property type="match status" value="1"/>
</dbReference>
<evidence type="ECO:0000259" key="7">
    <source>
        <dbReference type="Pfam" id="PF00680"/>
    </source>
</evidence>
<dbReference type="GO" id="GO:0006351">
    <property type="term" value="P:DNA-templated transcription"/>
    <property type="evidence" value="ECO:0007669"/>
    <property type="project" value="InterPro"/>
</dbReference>
<keyword evidence="3" id="KW-0548">Nucleotidyltransferase</keyword>
<dbReference type="Pfam" id="PF00680">
    <property type="entry name" value="RdRP_1"/>
    <property type="match status" value="1"/>
</dbReference>
<organism evidence="8">
    <name type="scientific">Picornavirales sp</name>
    <dbReference type="NCBI Taxonomy" id="1955153"/>
    <lineage>
        <taxon>Viruses</taxon>
        <taxon>Riboviria</taxon>
        <taxon>Orthornavirae</taxon>
        <taxon>Pisuviricota</taxon>
        <taxon>Pisoniviricetes</taxon>
        <taxon>Picornavirales</taxon>
    </lineage>
</organism>
<keyword evidence="2" id="KW-0808">Transferase</keyword>
<dbReference type="GO" id="GO:0003968">
    <property type="term" value="F:RNA-directed RNA polymerase activity"/>
    <property type="evidence" value="ECO:0007669"/>
    <property type="project" value="UniProtKB-KW"/>
</dbReference>
<dbReference type="GO" id="GO:0016787">
    <property type="term" value="F:hydrolase activity"/>
    <property type="evidence" value="ECO:0007669"/>
    <property type="project" value="UniProtKB-KW"/>
</dbReference>
<keyword evidence="4" id="KW-0547">Nucleotide-binding</keyword>
<evidence type="ECO:0000256" key="5">
    <source>
        <dbReference type="ARBA" id="ARBA00022801"/>
    </source>
</evidence>
<keyword evidence="5" id="KW-0378">Hydrolase</keyword>
<evidence type="ECO:0000256" key="1">
    <source>
        <dbReference type="ARBA" id="ARBA00022484"/>
    </source>
</evidence>
<accession>A0A890UZI2</accession>
<evidence type="ECO:0000313" key="8">
    <source>
        <dbReference type="EMBL" id="QRI44222.1"/>
    </source>
</evidence>
<dbReference type="GO" id="GO:0000166">
    <property type="term" value="F:nucleotide binding"/>
    <property type="evidence" value="ECO:0007669"/>
    <property type="project" value="UniProtKB-KW"/>
</dbReference>
<feature type="domain" description="RNA-directed RNA polymerase C-terminal" evidence="7">
    <location>
        <begin position="122"/>
        <end position="230"/>
    </location>
</feature>
<protein>
    <submittedName>
        <fullName evidence="8">Nonstructural polyprotein</fullName>
    </submittedName>
</protein>
<keyword evidence="6" id="KW-0693">Viral RNA replication</keyword>
<dbReference type="EMBL" id="MW348236">
    <property type="protein sequence ID" value="QRI44222.1"/>
    <property type="molecule type" value="Genomic_RNA"/>
</dbReference>
<sequence length="239" mass="27760">MMIDGREQYISSFGQTVKGILPQGVIDSDLLRKACTYFSNHGIRGIYSLLGDIRLSPLTLEESFFGSHELDVARCNFESSVGPEDRFFKTRSGIFEDTEGALLRANPNFVAKIQEYIKQAKQNVVTEPWVCGANKDEIRSMEKLNLMQVRLFYTVDLYTNTAARMYLMPIINLMLRHPELFHCYGKMNSGSEEWETLFKKLSHLGRLLELDFKNFDISHCARIIREVAFFFYRLAFVWY</sequence>